<dbReference type="InterPro" id="IPR045275">
    <property type="entry name" value="MscS_archaea/bacteria_type"/>
</dbReference>
<dbReference type="InterPro" id="IPR011066">
    <property type="entry name" value="MscS_channel_C_sf"/>
</dbReference>
<accession>M0MJ60</accession>
<dbReference type="SUPFAM" id="SSF50182">
    <property type="entry name" value="Sm-like ribonucleoproteins"/>
    <property type="match status" value="1"/>
</dbReference>
<proteinExistence type="inferred from homology"/>
<dbReference type="Pfam" id="PF21082">
    <property type="entry name" value="MS_channel_3rd"/>
    <property type="match status" value="1"/>
</dbReference>
<dbReference type="Gene3D" id="2.30.30.60">
    <property type="match status" value="1"/>
</dbReference>
<dbReference type="STRING" id="1227454.C446_02010"/>
<evidence type="ECO:0000259" key="9">
    <source>
        <dbReference type="Pfam" id="PF00924"/>
    </source>
</evidence>
<feature type="compositionally biased region" description="Acidic residues" evidence="7">
    <location>
        <begin position="372"/>
        <end position="382"/>
    </location>
</feature>
<dbReference type="RefSeq" id="WP_006671374.1">
    <property type="nucleotide sequence ID" value="NZ_AOMA01000014.1"/>
</dbReference>
<feature type="transmembrane region" description="Helical" evidence="8">
    <location>
        <begin position="71"/>
        <end position="89"/>
    </location>
</feature>
<keyword evidence="5 8" id="KW-1133">Transmembrane helix</keyword>
<comment type="similarity">
    <text evidence="2">Belongs to the MscS (TC 1.A.23) family.</text>
</comment>
<dbReference type="InterPro" id="IPR006686">
    <property type="entry name" value="MscS_channel_CS"/>
</dbReference>
<name>M0MJ60_9EURY</name>
<dbReference type="Gene3D" id="3.30.70.100">
    <property type="match status" value="1"/>
</dbReference>
<comment type="subcellular location">
    <subcellularLocation>
        <location evidence="1">Cell membrane</location>
        <topology evidence="1">Multi-pass membrane protein</topology>
    </subcellularLocation>
</comment>
<comment type="caution">
    <text evidence="11">The sequence shown here is derived from an EMBL/GenBank/DDBJ whole genome shotgun (WGS) entry which is preliminary data.</text>
</comment>
<evidence type="ECO:0000313" key="11">
    <source>
        <dbReference type="EMBL" id="EMA45742.1"/>
    </source>
</evidence>
<feature type="region of interest" description="Disordered" evidence="7">
    <location>
        <begin position="363"/>
        <end position="382"/>
    </location>
</feature>
<dbReference type="InterPro" id="IPR011014">
    <property type="entry name" value="MscS_channel_TM-2"/>
</dbReference>
<dbReference type="AlphaFoldDB" id="M0MJ60"/>
<evidence type="ECO:0000256" key="6">
    <source>
        <dbReference type="ARBA" id="ARBA00023136"/>
    </source>
</evidence>
<dbReference type="Pfam" id="PF00924">
    <property type="entry name" value="MS_channel_2nd"/>
    <property type="match status" value="1"/>
</dbReference>
<evidence type="ECO:0000256" key="4">
    <source>
        <dbReference type="ARBA" id="ARBA00022692"/>
    </source>
</evidence>
<dbReference type="Gene3D" id="1.10.287.1260">
    <property type="match status" value="1"/>
</dbReference>
<dbReference type="EMBL" id="AOMA01000014">
    <property type="protein sequence ID" value="EMA45742.1"/>
    <property type="molecule type" value="Genomic_DNA"/>
</dbReference>
<dbReference type="InterPro" id="IPR010920">
    <property type="entry name" value="LSM_dom_sf"/>
</dbReference>
<dbReference type="GO" id="GO:0008381">
    <property type="term" value="F:mechanosensitive monoatomic ion channel activity"/>
    <property type="evidence" value="ECO:0007669"/>
    <property type="project" value="InterPro"/>
</dbReference>
<keyword evidence="12" id="KW-1185">Reference proteome</keyword>
<reference evidence="11 12" key="1">
    <citation type="journal article" date="2014" name="PLoS Genet.">
        <title>Phylogenetically driven sequencing of extremely halophilic archaea reveals strategies for static and dynamic osmo-response.</title>
        <authorList>
            <person name="Becker E.A."/>
            <person name="Seitzer P.M."/>
            <person name="Tritt A."/>
            <person name="Larsen D."/>
            <person name="Krusor M."/>
            <person name="Yao A.I."/>
            <person name="Wu D."/>
            <person name="Madern D."/>
            <person name="Eisen J.A."/>
            <person name="Darling A.E."/>
            <person name="Facciotti M.T."/>
        </authorList>
    </citation>
    <scope>NUCLEOTIDE SEQUENCE [LARGE SCALE GENOMIC DNA]</scope>
    <source>
        <strain evidence="11 12">JCM 10879</strain>
    </source>
</reference>
<sequence>MVGSPFHVFQSPLGSDPVSQLQETYLSTLELRLLATTVIVALAIGFAVAIRRVRPAVERQYGGQIGEIVSILAAGAVIVVMVYGLSVVWRVTSVLWMTIETITVNRWVVAQQLVTAALVVAAYLAVRVVNRSIDKAAQTNAITKHQSEVAYHVADVTIVGFVGIVILTLWGIDLTNVFIGAGAITAIVALTARETLAALLAGFVLLFSRPFHVGDWVRVNETDGIVTDVTVFTTKVQTFDDRHVLVPNDEVTDSQLVNYSRNDQLRIDLEVGVDYEANVTHARKVAVDAVSALEASKDTPAPQAVARQFGDSAIVLEVQLWIGDPTKRREHDARTAAIEAIVAAFEREGISIPYPQRVHATRNDGLRVSAADGEDEPTAASR</sequence>
<evidence type="ECO:0000256" key="1">
    <source>
        <dbReference type="ARBA" id="ARBA00004651"/>
    </source>
</evidence>
<dbReference type="GO" id="GO:0005886">
    <property type="term" value="C:plasma membrane"/>
    <property type="evidence" value="ECO:0007669"/>
    <property type="project" value="UniProtKB-SubCell"/>
</dbReference>
<dbReference type="Proteomes" id="UP000011607">
    <property type="component" value="Unassembled WGS sequence"/>
</dbReference>
<organism evidence="11 12">
    <name type="scientific">Halobiforma nitratireducens JCM 10879</name>
    <dbReference type="NCBI Taxonomy" id="1227454"/>
    <lineage>
        <taxon>Archaea</taxon>
        <taxon>Methanobacteriati</taxon>
        <taxon>Methanobacteriota</taxon>
        <taxon>Stenosarchaea group</taxon>
        <taxon>Halobacteria</taxon>
        <taxon>Halobacteriales</taxon>
        <taxon>Natrialbaceae</taxon>
        <taxon>Halobiforma</taxon>
    </lineage>
</organism>
<feature type="transmembrane region" description="Helical" evidence="8">
    <location>
        <begin position="178"/>
        <end position="208"/>
    </location>
</feature>
<feature type="domain" description="Mechanosensitive ion channel MscS C-terminal" evidence="10">
    <location>
        <begin position="268"/>
        <end position="352"/>
    </location>
</feature>
<dbReference type="InterPro" id="IPR006685">
    <property type="entry name" value="MscS_channel_2nd"/>
</dbReference>
<keyword evidence="6 8" id="KW-0472">Membrane</keyword>
<evidence type="ECO:0000256" key="5">
    <source>
        <dbReference type="ARBA" id="ARBA00022989"/>
    </source>
</evidence>
<feature type="domain" description="Mechanosensitive ion channel MscS" evidence="9">
    <location>
        <begin position="196"/>
        <end position="261"/>
    </location>
</feature>
<dbReference type="PROSITE" id="PS01246">
    <property type="entry name" value="UPF0003"/>
    <property type="match status" value="1"/>
</dbReference>
<dbReference type="InterPro" id="IPR049278">
    <property type="entry name" value="MS_channel_C"/>
</dbReference>
<feature type="transmembrane region" description="Helical" evidence="8">
    <location>
        <begin position="149"/>
        <end position="172"/>
    </location>
</feature>
<evidence type="ECO:0000259" key="10">
    <source>
        <dbReference type="Pfam" id="PF21082"/>
    </source>
</evidence>
<evidence type="ECO:0000256" key="2">
    <source>
        <dbReference type="ARBA" id="ARBA00008017"/>
    </source>
</evidence>
<dbReference type="SUPFAM" id="SSF82861">
    <property type="entry name" value="Mechanosensitive channel protein MscS (YggB), transmembrane region"/>
    <property type="match status" value="1"/>
</dbReference>
<protein>
    <submittedName>
        <fullName evidence="11">Mechanosensitive ion channel MscS</fullName>
    </submittedName>
</protein>
<dbReference type="InterPro" id="IPR023408">
    <property type="entry name" value="MscS_beta-dom_sf"/>
</dbReference>
<dbReference type="OrthoDB" id="31543at2157"/>
<dbReference type="PATRIC" id="fig|1227454.3.peg.402"/>
<dbReference type="eggNOG" id="arCOG01568">
    <property type="taxonomic scope" value="Archaea"/>
</dbReference>
<gene>
    <name evidence="11" type="ORF">C446_02010</name>
</gene>
<evidence type="ECO:0000256" key="3">
    <source>
        <dbReference type="ARBA" id="ARBA00022475"/>
    </source>
</evidence>
<evidence type="ECO:0000313" key="12">
    <source>
        <dbReference type="Proteomes" id="UP000011607"/>
    </source>
</evidence>
<keyword evidence="3" id="KW-1003">Cell membrane</keyword>
<evidence type="ECO:0000256" key="8">
    <source>
        <dbReference type="SAM" id="Phobius"/>
    </source>
</evidence>
<dbReference type="PANTHER" id="PTHR30221:SF20">
    <property type="entry name" value="SMALL-CONDUCTANCE MECHANOSENSITIVE CHANNEL"/>
    <property type="match status" value="1"/>
</dbReference>
<evidence type="ECO:0000256" key="7">
    <source>
        <dbReference type="SAM" id="MobiDB-lite"/>
    </source>
</evidence>
<feature type="transmembrane region" description="Helical" evidence="8">
    <location>
        <begin position="109"/>
        <end position="129"/>
    </location>
</feature>
<dbReference type="PANTHER" id="PTHR30221">
    <property type="entry name" value="SMALL-CONDUCTANCE MECHANOSENSITIVE CHANNEL"/>
    <property type="match status" value="1"/>
</dbReference>
<keyword evidence="4 8" id="KW-0812">Transmembrane</keyword>
<feature type="transmembrane region" description="Helical" evidence="8">
    <location>
        <begin position="31"/>
        <end position="50"/>
    </location>
</feature>
<dbReference type="SUPFAM" id="SSF82689">
    <property type="entry name" value="Mechanosensitive channel protein MscS (YggB), C-terminal domain"/>
    <property type="match status" value="1"/>
</dbReference>